<evidence type="ECO:0000259" key="9">
    <source>
        <dbReference type="PROSITE" id="PS51464"/>
    </source>
</evidence>
<dbReference type="STRING" id="1502745.SAMN02799620_00963"/>
<dbReference type="CDD" id="cd05009">
    <property type="entry name" value="SIS_GlmS_GlmD_2"/>
    <property type="match status" value="1"/>
</dbReference>
<keyword evidence="5 10" id="KW-0808">Transferase</keyword>
<feature type="domain" description="SIS" evidence="9">
    <location>
        <begin position="292"/>
        <end position="437"/>
    </location>
</feature>
<reference evidence="11" key="1">
    <citation type="submission" date="2016-10" db="EMBL/GenBank/DDBJ databases">
        <authorList>
            <person name="Varghese N."/>
            <person name="Submissions S."/>
        </authorList>
    </citation>
    <scope>NUCLEOTIDE SEQUENCE [LARGE SCALE GENOMIC DNA]</scope>
    <source>
        <strain evidence="11">UNC267MFSha1.1M11</strain>
    </source>
</reference>
<evidence type="ECO:0000259" key="8">
    <source>
        <dbReference type="PROSITE" id="PS51278"/>
    </source>
</evidence>
<dbReference type="GO" id="GO:0006487">
    <property type="term" value="P:protein N-linked glycosylation"/>
    <property type="evidence" value="ECO:0007669"/>
    <property type="project" value="TreeGrafter"/>
</dbReference>
<keyword evidence="7" id="KW-0315">Glutamine amidotransferase</keyword>
<dbReference type="SUPFAM" id="SSF56235">
    <property type="entry name" value="N-terminal nucleophile aminohydrolases (Ntn hydrolases)"/>
    <property type="match status" value="1"/>
</dbReference>
<dbReference type="GO" id="GO:0006047">
    <property type="term" value="P:UDP-N-acetylglucosamine metabolic process"/>
    <property type="evidence" value="ECO:0007669"/>
    <property type="project" value="TreeGrafter"/>
</dbReference>
<dbReference type="InterPro" id="IPR035466">
    <property type="entry name" value="GlmS/AgaS_SIS"/>
</dbReference>
<evidence type="ECO:0000256" key="5">
    <source>
        <dbReference type="ARBA" id="ARBA00022679"/>
    </source>
</evidence>
<dbReference type="EC" id="2.6.1.16" evidence="2"/>
<dbReference type="SUPFAM" id="SSF53697">
    <property type="entry name" value="SIS domain"/>
    <property type="match status" value="1"/>
</dbReference>
<dbReference type="NCBIfam" id="NF001484">
    <property type="entry name" value="PRK00331.1"/>
    <property type="match status" value="1"/>
</dbReference>
<keyword evidence="4 10" id="KW-0032">Aminotransferase</keyword>
<feature type="domain" description="SIS" evidence="9">
    <location>
        <begin position="469"/>
        <end position="599"/>
    </location>
</feature>
<evidence type="ECO:0000256" key="6">
    <source>
        <dbReference type="ARBA" id="ARBA00022737"/>
    </source>
</evidence>
<proteinExistence type="predicted"/>
<dbReference type="Pfam" id="PF13522">
    <property type="entry name" value="GATase_6"/>
    <property type="match status" value="1"/>
</dbReference>
<dbReference type="GO" id="GO:0006002">
    <property type="term" value="P:fructose 6-phosphate metabolic process"/>
    <property type="evidence" value="ECO:0007669"/>
    <property type="project" value="TreeGrafter"/>
</dbReference>
<dbReference type="Gene3D" id="3.60.20.10">
    <property type="entry name" value="Glutamine Phosphoribosylpyrophosphate, subunit 1, domain 1"/>
    <property type="match status" value="1"/>
</dbReference>
<dbReference type="CDD" id="cd05008">
    <property type="entry name" value="SIS_GlmS_GlmD_1"/>
    <property type="match status" value="1"/>
</dbReference>
<keyword evidence="6" id="KW-0677">Repeat</keyword>
<evidence type="ECO:0000313" key="11">
    <source>
        <dbReference type="Proteomes" id="UP000199707"/>
    </source>
</evidence>
<evidence type="ECO:0000256" key="1">
    <source>
        <dbReference type="ARBA" id="ARBA00001031"/>
    </source>
</evidence>
<evidence type="ECO:0000313" key="10">
    <source>
        <dbReference type="EMBL" id="SCX07035.1"/>
    </source>
</evidence>
<evidence type="ECO:0000256" key="7">
    <source>
        <dbReference type="ARBA" id="ARBA00022962"/>
    </source>
</evidence>
<dbReference type="InterPro" id="IPR001347">
    <property type="entry name" value="SIS_dom"/>
</dbReference>
<dbReference type="PANTHER" id="PTHR10937">
    <property type="entry name" value="GLUCOSAMINE--FRUCTOSE-6-PHOSPHATE AMINOTRANSFERASE, ISOMERIZING"/>
    <property type="match status" value="1"/>
</dbReference>
<dbReference type="GO" id="GO:0097367">
    <property type="term" value="F:carbohydrate derivative binding"/>
    <property type="evidence" value="ECO:0007669"/>
    <property type="project" value="InterPro"/>
</dbReference>
<dbReference type="InterPro" id="IPR029055">
    <property type="entry name" value="Ntn_hydrolases_N"/>
</dbReference>
<evidence type="ECO:0000256" key="2">
    <source>
        <dbReference type="ARBA" id="ARBA00012916"/>
    </source>
</evidence>
<accession>A0A1G4VHV9</accession>
<dbReference type="PANTHER" id="PTHR10937:SF0">
    <property type="entry name" value="GLUTAMINE--FRUCTOSE-6-PHOSPHATE TRANSAMINASE (ISOMERIZING)"/>
    <property type="match status" value="1"/>
</dbReference>
<sequence length="609" mass="63976">MERAWFYRDSQTDPVMCGIIACRTDRPATEYLRVGLRRLEYRGYDSVGIAVRTAGGGIARLRTTERIGALDTLLDRWTGPRFDGLGIGHTRWATHGVVSEGNAHPHTDCANQISVVHNGIIVNAVALRARLARAGHKFVTTVDSEVLCHLIEDERRAGDLLQAVQNALASVQGSWALAVLEHATGRIVLAANGSPLLVAHTADGDFAASDIAAIADWVDEYRVLGDGDIVDLTDQDTWRHCGAAIPPPMATRSLWRGGDVELDGYADYMAKEIDEQPEAVARILDELGDGIATGALWNGLGLPPFERLRMLGCGTSLNAGNVLGNLARRLGGVPASATLASEAGGEVADTGQLCLAISQSGETADVLRAMQSSAVGESPVVAITNNVHSTLARRADAVVGCSAGPEIGVAATKTFICQVVTGSALLLSALVATKRLSTPSAMGFVDDLRRLPDQLATAAAVARCVVPTMVDGLLAESGFIFIARGLGLPYAAEGALKLTELTYRWAECYAAGELKHGPLALIGAGTPVIVIENGDPRLAANTAEVQARGARVISIGLPGSAVPVIENHTAPWGPIVATVPLQILARTMALALGHDVDKPRNLAKSVTVE</sequence>
<dbReference type="Pfam" id="PF01380">
    <property type="entry name" value="SIS"/>
    <property type="match status" value="2"/>
</dbReference>
<dbReference type="InterPro" id="IPR017932">
    <property type="entry name" value="GATase_2_dom"/>
</dbReference>
<dbReference type="EMBL" id="FMUB01000002">
    <property type="protein sequence ID" value="SCX07035.1"/>
    <property type="molecule type" value="Genomic_DNA"/>
</dbReference>
<gene>
    <name evidence="10" type="ORF">SAMN02799620_00963</name>
</gene>
<dbReference type="Proteomes" id="UP000199707">
    <property type="component" value="Unassembled WGS sequence"/>
</dbReference>
<dbReference type="PROSITE" id="PS51464">
    <property type="entry name" value="SIS"/>
    <property type="match status" value="2"/>
</dbReference>
<dbReference type="AlphaFoldDB" id="A0A1G4VHV9"/>
<name>A0A1G4VHV9_9MYCO</name>
<dbReference type="InterPro" id="IPR005855">
    <property type="entry name" value="GFAT"/>
</dbReference>
<dbReference type="InterPro" id="IPR046348">
    <property type="entry name" value="SIS_dom_sf"/>
</dbReference>
<feature type="domain" description="Glutamine amidotransferase type-2" evidence="8">
    <location>
        <begin position="17"/>
        <end position="235"/>
    </location>
</feature>
<organism evidence="10 11">
    <name type="scientific">Mycolicibacterium fluoranthenivorans</name>
    <dbReference type="NCBI Taxonomy" id="258505"/>
    <lineage>
        <taxon>Bacteria</taxon>
        <taxon>Bacillati</taxon>
        <taxon>Actinomycetota</taxon>
        <taxon>Actinomycetes</taxon>
        <taxon>Mycobacteriales</taxon>
        <taxon>Mycobacteriaceae</taxon>
        <taxon>Mycolicibacterium</taxon>
    </lineage>
</organism>
<dbReference type="NCBIfam" id="TIGR01135">
    <property type="entry name" value="glmS"/>
    <property type="match status" value="1"/>
</dbReference>
<dbReference type="Gene3D" id="3.40.50.10490">
    <property type="entry name" value="Glucose-6-phosphate isomerase like protein, domain 1"/>
    <property type="match status" value="2"/>
</dbReference>
<dbReference type="GO" id="GO:0004360">
    <property type="term" value="F:glutamine-fructose-6-phosphate transaminase (isomerizing) activity"/>
    <property type="evidence" value="ECO:0007669"/>
    <property type="project" value="UniProtKB-EC"/>
</dbReference>
<evidence type="ECO:0000256" key="4">
    <source>
        <dbReference type="ARBA" id="ARBA00022576"/>
    </source>
</evidence>
<protein>
    <recommendedName>
        <fullName evidence="3">Glutamine--fructose-6-phosphate aminotransferase [isomerizing]</fullName>
        <ecNumber evidence="2">2.6.1.16</ecNumber>
    </recommendedName>
</protein>
<evidence type="ECO:0000256" key="3">
    <source>
        <dbReference type="ARBA" id="ARBA00016090"/>
    </source>
</evidence>
<comment type="catalytic activity">
    <reaction evidence="1">
        <text>D-fructose 6-phosphate + L-glutamine = D-glucosamine 6-phosphate + L-glutamate</text>
        <dbReference type="Rhea" id="RHEA:13237"/>
        <dbReference type="ChEBI" id="CHEBI:29985"/>
        <dbReference type="ChEBI" id="CHEBI:58359"/>
        <dbReference type="ChEBI" id="CHEBI:58725"/>
        <dbReference type="ChEBI" id="CHEBI:61527"/>
        <dbReference type="EC" id="2.6.1.16"/>
    </reaction>
</comment>
<dbReference type="InterPro" id="IPR035490">
    <property type="entry name" value="GlmS/FrlB_SIS"/>
</dbReference>
<dbReference type="PROSITE" id="PS51278">
    <property type="entry name" value="GATASE_TYPE_2"/>
    <property type="match status" value="1"/>
</dbReference>